<reference evidence="3 4" key="1">
    <citation type="journal article" date="2016" name="Mol. Biol. Evol.">
        <title>Comparative Genomics of Early-Diverging Mushroom-Forming Fungi Provides Insights into the Origins of Lignocellulose Decay Capabilities.</title>
        <authorList>
            <person name="Nagy L.G."/>
            <person name="Riley R."/>
            <person name="Tritt A."/>
            <person name="Adam C."/>
            <person name="Daum C."/>
            <person name="Floudas D."/>
            <person name="Sun H."/>
            <person name="Yadav J.S."/>
            <person name="Pangilinan J."/>
            <person name="Larsson K.H."/>
            <person name="Matsuura K."/>
            <person name="Barry K."/>
            <person name="Labutti K."/>
            <person name="Kuo R."/>
            <person name="Ohm R.A."/>
            <person name="Bhattacharya S.S."/>
            <person name="Shirouzu T."/>
            <person name="Yoshinaga Y."/>
            <person name="Martin F.M."/>
            <person name="Grigoriev I.V."/>
            <person name="Hibbett D.S."/>
        </authorList>
    </citation>
    <scope>NUCLEOTIDE SEQUENCE [LARGE SCALE GENOMIC DNA]</scope>
    <source>
        <strain evidence="3 4">CBS 109695</strain>
    </source>
</reference>
<dbReference type="OrthoDB" id="3237202at2759"/>
<evidence type="ECO:0000313" key="3">
    <source>
        <dbReference type="EMBL" id="KZP09216.1"/>
    </source>
</evidence>
<proteinExistence type="predicted"/>
<dbReference type="Pfam" id="PF25534">
    <property type="entry name" value="DUF7918"/>
    <property type="match status" value="1"/>
</dbReference>
<accession>A0A165Y547</accession>
<dbReference type="InterPro" id="IPR057678">
    <property type="entry name" value="DUF7918"/>
</dbReference>
<feature type="compositionally biased region" description="Basic and acidic residues" evidence="1">
    <location>
        <begin position="248"/>
        <end position="261"/>
    </location>
</feature>
<dbReference type="STRING" id="436010.A0A165Y547"/>
<dbReference type="PANTHER" id="PTHR36223">
    <property type="entry name" value="BETA-LACTAMASE-TYPE TRANSPEPTIDASE FOLD DOMAIN CONTAINING PROTEIN"/>
    <property type="match status" value="1"/>
</dbReference>
<keyword evidence="4" id="KW-1185">Reference proteome</keyword>
<feature type="region of interest" description="Disordered" evidence="1">
    <location>
        <begin position="280"/>
        <end position="302"/>
    </location>
</feature>
<evidence type="ECO:0000259" key="2">
    <source>
        <dbReference type="Pfam" id="PF25534"/>
    </source>
</evidence>
<name>A0A165Y547_9AGAM</name>
<protein>
    <recommendedName>
        <fullName evidence="2">DUF7918 domain-containing protein</fullName>
    </recommendedName>
</protein>
<feature type="region of interest" description="Disordered" evidence="1">
    <location>
        <begin position="237"/>
        <end position="261"/>
    </location>
</feature>
<dbReference type="PANTHER" id="PTHR36223:SF1">
    <property type="entry name" value="TRANSCRIPTION ELONGATION FACTOR EAF N-TERMINAL DOMAIN-CONTAINING PROTEIN"/>
    <property type="match status" value="1"/>
</dbReference>
<dbReference type="AlphaFoldDB" id="A0A165Y547"/>
<dbReference type="EMBL" id="KV417705">
    <property type="protein sequence ID" value="KZP09216.1"/>
    <property type="molecule type" value="Genomic_DNA"/>
</dbReference>
<organism evidence="3 4">
    <name type="scientific">Athelia psychrophila</name>
    <dbReference type="NCBI Taxonomy" id="1759441"/>
    <lineage>
        <taxon>Eukaryota</taxon>
        <taxon>Fungi</taxon>
        <taxon>Dikarya</taxon>
        <taxon>Basidiomycota</taxon>
        <taxon>Agaricomycotina</taxon>
        <taxon>Agaricomycetes</taxon>
        <taxon>Agaricomycetidae</taxon>
        <taxon>Atheliales</taxon>
        <taxon>Atheliaceae</taxon>
        <taxon>Athelia</taxon>
    </lineage>
</organism>
<dbReference type="Proteomes" id="UP000076532">
    <property type="component" value="Unassembled WGS sequence"/>
</dbReference>
<feature type="domain" description="DUF7918" evidence="2">
    <location>
        <begin position="9"/>
        <end position="205"/>
    </location>
</feature>
<gene>
    <name evidence="3" type="ORF">FIBSPDRAFT_242086</name>
</gene>
<sequence>MPIELEGFEAWIDSGGKEIACYGVEKSEDGKEVTCWIPSEEGKGFSVKWTRDSCRSTTPWSGQVQVDDIVCKGVCTYPGNSKDIFSRHGFPTSSSTIKPFLFGAVNLTDDDRFLDMLPSKNLGDIKLEIWKSEIEAPGTGRPRVPPKEQQVHERSKKAAIHRVQLGAEIVCFQKSVQTKIISTCATATFIFKYRPIAVLRANGIVLPVAIWSERLTAVLRARGIVSLPAGNKRKAVEESKEEVDSDSEFEKPDPVKDARRKAIQEELRTLRARQIKDLEDELQALQPTPSGSGKKKAKRMKFEPPIPAGFISGEVIDLT</sequence>
<evidence type="ECO:0000313" key="4">
    <source>
        <dbReference type="Proteomes" id="UP000076532"/>
    </source>
</evidence>
<evidence type="ECO:0000256" key="1">
    <source>
        <dbReference type="SAM" id="MobiDB-lite"/>
    </source>
</evidence>